<dbReference type="AlphaFoldDB" id="A0A822ZF52"/>
<organism evidence="2 3">
    <name type="scientific">Nelumbo nucifera</name>
    <name type="common">Sacred lotus</name>
    <dbReference type="NCBI Taxonomy" id="4432"/>
    <lineage>
        <taxon>Eukaryota</taxon>
        <taxon>Viridiplantae</taxon>
        <taxon>Streptophyta</taxon>
        <taxon>Embryophyta</taxon>
        <taxon>Tracheophyta</taxon>
        <taxon>Spermatophyta</taxon>
        <taxon>Magnoliopsida</taxon>
        <taxon>Proteales</taxon>
        <taxon>Nelumbonaceae</taxon>
        <taxon>Nelumbo</taxon>
    </lineage>
</organism>
<keyword evidence="1" id="KW-0812">Transmembrane</keyword>
<name>A0A822ZF52_NELNU</name>
<sequence>MPEISKAVIGDNYEKGNTSRRSPREHVDEVTLEEVVQPLAVIPVEEMEESNMFNRVLQKSSIAGDASDQMVFFILNIVELIGVLLTFEPFLVQPAHRTQNIIKPMTAQLKATQD</sequence>
<gene>
    <name evidence="2" type="ORF">HUJ06_001380</name>
</gene>
<proteinExistence type="predicted"/>
<evidence type="ECO:0000313" key="2">
    <source>
        <dbReference type="EMBL" id="DAD43150.1"/>
    </source>
</evidence>
<evidence type="ECO:0000313" key="3">
    <source>
        <dbReference type="Proteomes" id="UP000607653"/>
    </source>
</evidence>
<feature type="transmembrane region" description="Helical" evidence="1">
    <location>
        <begin position="70"/>
        <end position="92"/>
    </location>
</feature>
<evidence type="ECO:0000256" key="1">
    <source>
        <dbReference type="SAM" id="Phobius"/>
    </source>
</evidence>
<protein>
    <submittedName>
        <fullName evidence="2">Uncharacterized protein</fullName>
    </submittedName>
</protein>
<comment type="caution">
    <text evidence="2">The sequence shown here is derived from an EMBL/GenBank/DDBJ whole genome shotgun (WGS) entry which is preliminary data.</text>
</comment>
<keyword evidence="1" id="KW-1133">Transmembrane helix</keyword>
<keyword evidence="1" id="KW-0472">Membrane</keyword>
<keyword evidence="3" id="KW-1185">Reference proteome</keyword>
<accession>A0A822ZF52</accession>
<dbReference type="Proteomes" id="UP000607653">
    <property type="component" value="Unassembled WGS sequence"/>
</dbReference>
<reference evidence="2 3" key="1">
    <citation type="journal article" date="2020" name="Mol. Biol. Evol.">
        <title>Distinct Expression and Methylation Patterns for Genes with Different Fates following a Single Whole-Genome Duplication in Flowering Plants.</title>
        <authorList>
            <person name="Shi T."/>
            <person name="Rahmani R.S."/>
            <person name="Gugger P.F."/>
            <person name="Wang M."/>
            <person name="Li H."/>
            <person name="Zhang Y."/>
            <person name="Li Z."/>
            <person name="Wang Q."/>
            <person name="Van de Peer Y."/>
            <person name="Marchal K."/>
            <person name="Chen J."/>
        </authorList>
    </citation>
    <scope>NUCLEOTIDE SEQUENCE [LARGE SCALE GENOMIC DNA]</scope>
    <source>
        <tissue evidence="2">Leaf</tissue>
    </source>
</reference>
<dbReference type="EMBL" id="DUZY01000006">
    <property type="protein sequence ID" value="DAD43150.1"/>
    <property type="molecule type" value="Genomic_DNA"/>
</dbReference>